<dbReference type="CDD" id="cd06222">
    <property type="entry name" value="RNase_H_like"/>
    <property type="match status" value="1"/>
</dbReference>
<gene>
    <name evidence="2" type="primary">LOC109000195</name>
</gene>
<dbReference type="Gramene" id="Jr04_02660_p1">
    <property type="protein sequence ID" value="cds.Jr04_02660_p1"/>
    <property type="gene ID" value="Jr04_02660"/>
</dbReference>
<sequence>MQYLPSVQHDHQQATFLDQVWLVLDRGNATDLTMFFLIGWSLWNRRNKMMMEKIVIDPLAAVNHALSLQKTFIQLKTSNAMGRGKLCKWKPPPPGFLKLNVDGAMFADVGKSGIGVVLRDEAGQVVMAATKKEDFVDEPATIELLAVLRGLQFFLSLGIPNLVVESDCLVVVQELQDSQESLSSNGNLIQDVKRLMQLFRNSSVQHVYRDGNGVAHTLARYAWNVDDVQMWWDAVPAFVTHALWFDQIDM</sequence>
<dbReference type="InterPro" id="IPR012337">
    <property type="entry name" value="RNaseH-like_sf"/>
</dbReference>
<dbReference type="OrthoDB" id="1001083at2759"/>
<dbReference type="SUPFAM" id="SSF53098">
    <property type="entry name" value="Ribonuclease H-like"/>
    <property type="match status" value="1"/>
</dbReference>
<dbReference type="Proteomes" id="UP000235220">
    <property type="component" value="Chromosome 4"/>
</dbReference>
<dbReference type="InterPro" id="IPR053151">
    <property type="entry name" value="RNase_H-like"/>
</dbReference>
<dbReference type="InterPro" id="IPR036397">
    <property type="entry name" value="RNaseH_sf"/>
</dbReference>
<protein>
    <submittedName>
        <fullName evidence="2">Uncharacterized protein LOC109000195</fullName>
    </submittedName>
</protein>
<dbReference type="Gene3D" id="3.30.420.10">
    <property type="entry name" value="Ribonuclease H-like superfamily/Ribonuclease H"/>
    <property type="match status" value="1"/>
</dbReference>
<dbReference type="InterPro" id="IPR044730">
    <property type="entry name" value="RNase_H-like_dom_plant"/>
</dbReference>
<dbReference type="PANTHER" id="PTHR47723:SF19">
    <property type="entry name" value="POLYNUCLEOTIDYL TRANSFERASE, RIBONUCLEASE H-LIKE SUPERFAMILY PROTEIN"/>
    <property type="match status" value="1"/>
</dbReference>
<organism evidence="1 2">
    <name type="scientific">Juglans regia</name>
    <name type="common">English walnut</name>
    <dbReference type="NCBI Taxonomy" id="51240"/>
    <lineage>
        <taxon>Eukaryota</taxon>
        <taxon>Viridiplantae</taxon>
        <taxon>Streptophyta</taxon>
        <taxon>Embryophyta</taxon>
        <taxon>Tracheophyta</taxon>
        <taxon>Spermatophyta</taxon>
        <taxon>Magnoliopsida</taxon>
        <taxon>eudicotyledons</taxon>
        <taxon>Gunneridae</taxon>
        <taxon>Pentapetalae</taxon>
        <taxon>rosids</taxon>
        <taxon>fabids</taxon>
        <taxon>Fagales</taxon>
        <taxon>Juglandaceae</taxon>
        <taxon>Juglans</taxon>
    </lineage>
</organism>
<dbReference type="Pfam" id="PF13456">
    <property type="entry name" value="RVT_3"/>
    <property type="match status" value="1"/>
</dbReference>
<accession>A0A2I4FLN6</accession>
<dbReference type="AlphaFoldDB" id="A0A2I4FLN6"/>
<dbReference type="GeneID" id="109000195"/>
<dbReference type="KEGG" id="jre:109000195"/>
<dbReference type="PANTHER" id="PTHR47723">
    <property type="entry name" value="OS05G0353850 PROTEIN"/>
    <property type="match status" value="1"/>
</dbReference>
<reference evidence="2" key="1">
    <citation type="submission" date="2025-08" db="UniProtKB">
        <authorList>
            <consortium name="RefSeq"/>
        </authorList>
    </citation>
    <scope>IDENTIFICATION</scope>
    <source>
        <tissue evidence="2">Leaves</tissue>
    </source>
</reference>
<proteinExistence type="predicted"/>
<keyword evidence="1" id="KW-1185">Reference proteome</keyword>
<dbReference type="STRING" id="51240.A0A2I4FLN6"/>
<dbReference type="InterPro" id="IPR002156">
    <property type="entry name" value="RNaseH_domain"/>
</dbReference>
<dbReference type="GO" id="GO:0004523">
    <property type="term" value="F:RNA-DNA hybrid ribonuclease activity"/>
    <property type="evidence" value="ECO:0007669"/>
    <property type="project" value="InterPro"/>
</dbReference>
<name>A0A2I4FLN6_JUGRE</name>
<evidence type="ECO:0000313" key="2">
    <source>
        <dbReference type="RefSeq" id="XP_018832574.2"/>
    </source>
</evidence>
<dbReference type="RefSeq" id="XP_018832574.2">
    <property type="nucleotide sequence ID" value="XM_018977029.2"/>
</dbReference>
<dbReference type="GO" id="GO:0003676">
    <property type="term" value="F:nucleic acid binding"/>
    <property type="evidence" value="ECO:0007669"/>
    <property type="project" value="InterPro"/>
</dbReference>
<evidence type="ECO:0000313" key="1">
    <source>
        <dbReference type="Proteomes" id="UP000235220"/>
    </source>
</evidence>